<evidence type="ECO:0000256" key="4">
    <source>
        <dbReference type="ARBA" id="ARBA00022679"/>
    </source>
</evidence>
<gene>
    <name evidence="12" type="ORF">PLXY2_LOCUS5511</name>
</gene>
<keyword evidence="8" id="KW-0472">Membrane</keyword>
<keyword evidence="5" id="KW-0812">Transmembrane</keyword>
<dbReference type="InterPro" id="IPR003378">
    <property type="entry name" value="Fringe-like_glycosylTrfase"/>
</dbReference>
<sequence>MIARALTTVVLLQVCLVIASTLDSTHVVFVIVSQAEPYHASVASRLKEDIQKQIVELEGRLPTVYLTHTDFPVPGAWTVTPLLRPLLARLPPPARWVVFLEAHTAVRCRELLAVLGAADGQKGTQWLGYPLSDEEPSIVHHFAFYDELEEEGGFVYPLLASGVAMRAGLLQRLHDQISSGQRQLEADFSIDPAFELAQLVYGSAEDPGPLLTADLRFCVVAGEHCATYPRPHDICGRPVPESSILFAVKTWSGFHSTRARVVKKTWGRHVTHLTFHSNQADASLPSIDIGVPNTKRGHCAKTVAILKHAVAQAQQMKNIDWIFLADDDTILGVQRLTEVLSCYRGGDDVTLLGERYGYGYGKKQSVGKGYDYITGGGGTVFSVGAARALAQCACQAPDAPDDMTLGACAARRRVPVTHTPLMHQARPQDYPREVLGRERPISFHRHSSPEPLRVYATWFQHDDRRMKDAVRTEL</sequence>
<evidence type="ECO:0000256" key="2">
    <source>
        <dbReference type="ARBA" id="ARBA00008661"/>
    </source>
</evidence>
<evidence type="ECO:0000313" key="12">
    <source>
        <dbReference type="EMBL" id="CAG9115011.1"/>
    </source>
</evidence>
<evidence type="ECO:0000256" key="10">
    <source>
        <dbReference type="SAM" id="SignalP"/>
    </source>
</evidence>
<evidence type="ECO:0000256" key="9">
    <source>
        <dbReference type="ARBA" id="ARBA00037847"/>
    </source>
</evidence>
<evidence type="ECO:0000259" key="11">
    <source>
        <dbReference type="Pfam" id="PF02434"/>
    </source>
</evidence>
<proteinExistence type="inferred from homology"/>
<evidence type="ECO:0000256" key="7">
    <source>
        <dbReference type="ARBA" id="ARBA00022989"/>
    </source>
</evidence>
<accession>A0A8S4EGF2</accession>
<dbReference type="GO" id="GO:0016757">
    <property type="term" value="F:glycosyltransferase activity"/>
    <property type="evidence" value="ECO:0007669"/>
    <property type="project" value="UniProtKB-KW"/>
</dbReference>
<dbReference type="AlphaFoldDB" id="A0A8S4EGF2"/>
<keyword evidence="3" id="KW-0328">Glycosyltransferase</keyword>
<evidence type="ECO:0000256" key="8">
    <source>
        <dbReference type="ARBA" id="ARBA00023136"/>
    </source>
</evidence>
<comment type="caution">
    <text evidence="12">The sequence shown here is derived from an EMBL/GenBank/DDBJ whole genome shotgun (WGS) entry which is preliminary data.</text>
</comment>
<keyword evidence="7" id="KW-1133">Transmembrane helix</keyword>
<dbReference type="GO" id="GO:0016020">
    <property type="term" value="C:membrane"/>
    <property type="evidence" value="ECO:0007669"/>
    <property type="project" value="UniProtKB-SubCell"/>
</dbReference>
<organism evidence="12 13">
    <name type="scientific">Plutella xylostella</name>
    <name type="common">Diamondback moth</name>
    <name type="synonym">Plutella maculipennis</name>
    <dbReference type="NCBI Taxonomy" id="51655"/>
    <lineage>
        <taxon>Eukaryota</taxon>
        <taxon>Metazoa</taxon>
        <taxon>Ecdysozoa</taxon>
        <taxon>Arthropoda</taxon>
        <taxon>Hexapoda</taxon>
        <taxon>Insecta</taxon>
        <taxon>Pterygota</taxon>
        <taxon>Neoptera</taxon>
        <taxon>Endopterygota</taxon>
        <taxon>Lepidoptera</taxon>
        <taxon>Glossata</taxon>
        <taxon>Ditrysia</taxon>
        <taxon>Yponomeutoidea</taxon>
        <taxon>Plutellidae</taxon>
        <taxon>Plutella</taxon>
    </lineage>
</organism>
<evidence type="ECO:0000256" key="3">
    <source>
        <dbReference type="ARBA" id="ARBA00022676"/>
    </source>
</evidence>
<protein>
    <submittedName>
        <fullName evidence="12">(diamondback moth) hypothetical protein</fullName>
    </submittedName>
</protein>
<evidence type="ECO:0000256" key="6">
    <source>
        <dbReference type="ARBA" id="ARBA00022968"/>
    </source>
</evidence>
<dbReference type="Pfam" id="PF02434">
    <property type="entry name" value="Fringe"/>
    <property type="match status" value="1"/>
</dbReference>
<comment type="subcellular location">
    <subcellularLocation>
        <location evidence="9">Endomembrane system</location>
        <topology evidence="9">Single-pass membrane protein</topology>
    </subcellularLocation>
    <subcellularLocation>
        <location evidence="1">Membrane</location>
        <topology evidence="1">Single-pass type II membrane protein</topology>
    </subcellularLocation>
</comment>
<keyword evidence="6" id="KW-0735">Signal-anchor</keyword>
<keyword evidence="13" id="KW-1185">Reference proteome</keyword>
<dbReference type="GO" id="GO:0012505">
    <property type="term" value="C:endomembrane system"/>
    <property type="evidence" value="ECO:0007669"/>
    <property type="project" value="UniProtKB-SubCell"/>
</dbReference>
<dbReference type="EMBL" id="CAJHNJ030000016">
    <property type="protein sequence ID" value="CAG9115011.1"/>
    <property type="molecule type" value="Genomic_DNA"/>
</dbReference>
<name>A0A8S4EGF2_PLUXY</name>
<comment type="similarity">
    <text evidence="2">Belongs to the glycosyltransferase 31 family.</text>
</comment>
<dbReference type="Proteomes" id="UP000653454">
    <property type="component" value="Unassembled WGS sequence"/>
</dbReference>
<feature type="signal peptide" evidence="10">
    <location>
        <begin position="1"/>
        <end position="19"/>
    </location>
</feature>
<feature type="chain" id="PRO_5035797414" evidence="10">
    <location>
        <begin position="20"/>
        <end position="474"/>
    </location>
</feature>
<dbReference type="Gene3D" id="3.90.550.50">
    <property type="match status" value="1"/>
</dbReference>
<dbReference type="PANTHER" id="PTHR10811">
    <property type="entry name" value="FRINGE-RELATED"/>
    <property type="match status" value="1"/>
</dbReference>
<keyword evidence="4" id="KW-0808">Transferase</keyword>
<reference evidence="12" key="1">
    <citation type="submission" date="2020-11" db="EMBL/GenBank/DDBJ databases">
        <authorList>
            <person name="Whiteford S."/>
        </authorList>
    </citation>
    <scope>NUCLEOTIDE SEQUENCE</scope>
</reference>
<evidence type="ECO:0000256" key="1">
    <source>
        <dbReference type="ARBA" id="ARBA00004606"/>
    </source>
</evidence>
<keyword evidence="10" id="KW-0732">Signal</keyword>
<evidence type="ECO:0000256" key="5">
    <source>
        <dbReference type="ARBA" id="ARBA00022692"/>
    </source>
</evidence>
<evidence type="ECO:0000313" key="13">
    <source>
        <dbReference type="Proteomes" id="UP000653454"/>
    </source>
</evidence>
<feature type="domain" description="Fringe-like glycosyltransferase" evidence="11">
    <location>
        <begin position="241"/>
        <end position="448"/>
    </location>
</feature>